<dbReference type="PANTHER" id="PTHR22753:SF14">
    <property type="entry name" value="MONOACYLGLYCEROL_DIACYLGLYCEROL O-ACYLTRANSFERASE"/>
    <property type="match status" value="1"/>
</dbReference>
<organism evidence="3 4">
    <name type="scientific">Catenulispora yoronensis</name>
    <dbReference type="NCBI Taxonomy" id="450799"/>
    <lineage>
        <taxon>Bacteria</taxon>
        <taxon>Bacillati</taxon>
        <taxon>Actinomycetota</taxon>
        <taxon>Actinomycetes</taxon>
        <taxon>Catenulisporales</taxon>
        <taxon>Catenulisporaceae</taxon>
        <taxon>Catenulispora</taxon>
    </lineage>
</organism>
<comment type="caution">
    <text evidence="3">The sequence shown here is derived from an EMBL/GenBank/DDBJ whole genome shotgun (WGS) entry which is preliminary data.</text>
</comment>
<dbReference type="InterPro" id="IPR002123">
    <property type="entry name" value="Plipid/glycerol_acylTrfase"/>
</dbReference>
<evidence type="ECO:0000256" key="1">
    <source>
        <dbReference type="SAM" id="MobiDB-lite"/>
    </source>
</evidence>
<sequence>MSLEQRLRDLGLSSLLPSSDGGDWPGWIPRQQQGEPDQASASGIRELIGAGFVGFADSAARALRGESVTDVTDPAIMDLLRFLFDSYFRVDCTGRENLPAEGPALVIGNHSAGMFPWDSLMAIIAVNRDHPHGDRCLHSLAADLMFRVPLLGEWTRRNLGAEATPTNLRGLLEAGEIVGLYPEGFHGSGKTFEHRYQLRRFGNGGFARAALSAGAPIVPMAIVGAEESCPILADLTPVAEHVGLPYFPVTPTFPWLGPLGALPLPTKWSIAFGAPIPADGPPRPQRVRELSEQVRSTVQAMLDEALARRTSIF</sequence>
<dbReference type="Proteomes" id="UP001500751">
    <property type="component" value="Unassembled WGS sequence"/>
</dbReference>
<dbReference type="EMBL" id="BAAAQN010000059">
    <property type="protein sequence ID" value="GAA2054755.1"/>
    <property type="molecule type" value="Genomic_DNA"/>
</dbReference>
<evidence type="ECO:0000313" key="4">
    <source>
        <dbReference type="Proteomes" id="UP001500751"/>
    </source>
</evidence>
<dbReference type="InterPro" id="IPR016676">
    <property type="entry name" value="P_lipid/glycerol_AcTrfase_prd"/>
</dbReference>
<feature type="compositionally biased region" description="Polar residues" evidence="1">
    <location>
        <begin position="30"/>
        <end position="40"/>
    </location>
</feature>
<keyword evidence="4" id="KW-1185">Reference proteome</keyword>
<dbReference type="Pfam" id="PF01553">
    <property type="entry name" value="Acyltransferase"/>
    <property type="match status" value="1"/>
</dbReference>
<dbReference type="PIRSF" id="PIRSF016753">
    <property type="entry name" value="P_lipid/glycerol_ac_tran_prd"/>
    <property type="match status" value="1"/>
</dbReference>
<accession>A0ABN2V7R1</accession>
<name>A0ABN2V7R1_9ACTN</name>
<evidence type="ECO:0000259" key="2">
    <source>
        <dbReference type="SMART" id="SM00563"/>
    </source>
</evidence>
<gene>
    <name evidence="3" type="ORF">GCM10009839_73880</name>
</gene>
<reference evidence="3 4" key="1">
    <citation type="journal article" date="2019" name="Int. J. Syst. Evol. Microbiol.">
        <title>The Global Catalogue of Microorganisms (GCM) 10K type strain sequencing project: providing services to taxonomists for standard genome sequencing and annotation.</title>
        <authorList>
            <consortium name="The Broad Institute Genomics Platform"/>
            <consortium name="The Broad Institute Genome Sequencing Center for Infectious Disease"/>
            <person name="Wu L."/>
            <person name="Ma J."/>
        </authorList>
    </citation>
    <scope>NUCLEOTIDE SEQUENCE [LARGE SCALE GENOMIC DNA]</scope>
    <source>
        <strain evidence="3 4">JCM 16014</strain>
    </source>
</reference>
<protein>
    <recommendedName>
        <fullName evidence="2">Phospholipid/glycerol acyltransferase domain-containing protein</fullName>
    </recommendedName>
</protein>
<dbReference type="RefSeq" id="WP_344670358.1">
    <property type="nucleotide sequence ID" value="NZ_BAAAQN010000059.1"/>
</dbReference>
<dbReference type="SUPFAM" id="SSF69593">
    <property type="entry name" value="Glycerol-3-phosphate (1)-acyltransferase"/>
    <property type="match status" value="1"/>
</dbReference>
<evidence type="ECO:0000313" key="3">
    <source>
        <dbReference type="EMBL" id="GAA2054755.1"/>
    </source>
</evidence>
<feature type="domain" description="Phospholipid/glycerol acyltransferase" evidence="2">
    <location>
        <begin position="104"/>
        <end position="225"/>
    </location>
</feature>
<feature type="region of interest" description="Disordered" evidence="1">
    <location>
        <begin position="17"/>
        <end position="40"/>
    </location>
</feature>
<dbReference type="PANTHER" id="PTHR22753">
    <property type="entry name" value="TRANSMEMBRANE PROTEIN 68"/>
    <property type="match status" value="1"/>
</dbReference>
<dbReference type="CDD" id="cd07987">
    <property type="entry name" value="LPLAT_MGAT-like"/>
    <property type="match status" value="1"/>
</dbReference>
<proteinExistence type="predicted"/>
<dbReference type="SMART" id="SM00563">
    <property type="entry name" value="PlsC"/>
    <property type="match status" value="1"/>
</dbReference>